<sequence>MQSRCSTPKTIHTLSLNDLTGGFVRQSSFCRSCSSKREGVPPGFAVEKMGGGRSRRCGSTVVFDCGLRVRDGCVRRGDGLRVRGGCEREAVGSKLATAGFGSRRLRAPH</sequence>
<dbReference type="EMBL" id="BTGU01000090">
    <property type="protein sequence ID" value="GMN59700.1"/>
    <property type="molecule type" value="Genomic_DNA"/>
</dbReference>
<gene>
    <name evidence="1" type="ORF">TIFTF001_028792</name>
</gene>
<name>A0AA88DQL8_FICCA</name>
<evidence type="ECO:0000313" key="1">
    <source>
        <dbReference type="EMBL" id="GMN59700.1"/>
    </source>
</evidence>
<reference evidence="1" key="1">
    <citation type="submission" date="2023-07" db="EMBL/GenBank/DDBJ databases">
        <title>draft genome sequence of fig (Ficus carica).</title>
        <authorList>
            <person name="Takahashi T."/>
            <person name="Nishimura K."/>
        </authorList>
    </citation>
    <scope>NUCLEOTIDE SEQUENCE</scope>
</reference>
<proteinExistence type="predicted"/>
<comment type="caution">
    <text evidence="1">The sequence shown here is derived from an EMBL/GenBank/DDBJ whole genome shotgun (WGS) entry which is preliminary data.</text>
</comment>
<organism evidence="1 2">
    <name type="scientific">Ficus carica</name>
    <name type="common">Common fig</name>
    <dbReference type="NCBI Taxonomy" id="3494"/>
    <lineage>
        <taxon>Eukaryota</taxon>
        <taxon>Viridiplantae</taxon>
        <taxon>Streptophyta</taxon>
        <taxon>Embryophyta</taxon>
        <taxon>Tracheophyta</taxon>
        <taxon>Spermatophyta</taxon>
        <taxon>Magnoliopsida</taxon>
        <taxon>eudicotyledons</taxon>
        <taxon>Gunneridae</taxon>
        <taxon>Pentapetalae</taxon>
        <taxon>rosids</taxon>
        <taxon>fabids</taxon>
        <taxon>Rosales</taxon>
        <taxon>Moraceae</taxon>
        <taxon>Ficeae</taxon>
        <taxon>Ficus</taxon>
    </lineage>
</organism>
<accession>A0AA88DQL8</accession>
<dbReference type="Proteomes" id="UP001187192">
    <property type="component" value="Unassembled WGS sequence"/>
</dbReference>
<dbReference type="AlphaFoldDB" id="A0AA88DQL8"/>
<evidence type="ECO:0000313" key="2">
    <source>
        <dbReference type="Proteomes" id="UP001187192"/>
    </source>
</evidence>
<keyword evidence="2" id="KW-1185">Reference proteome</keyword>
<protein>
    <submittedName>
        <fullName evidence="1">Uncharacterized protein</fullName>
    </submittedName>
</protein>